<protein>
    <submittedName>
        <fullName evidence="1">Uncharacterized protein</fullName>
    </submittedName>
</protein>
<proteinExistence type="predicted"/>
<accession>A0A9P7UMA5</accession>
<comment type="caution">
    <text evidence="1">The sequence shown here is derived from an EMBL/GenBank/DDBJ whole genome shotgun (WGS) entry which is preliminary data.</text>
</comment>
<feature type="non-terminal residue" evidence="1">
    <location>
        <position position="48"/>
    </location>
</feature>
<reference evidence="1" key="1">
    <citation type="submission" date="2021-05" db="EMBL/GenBank/DDBJ databases">
        <title>Comparative genomics of three Colletotrichum scovillei strains and genetic complementation revealed genes involved fungal growth and virulence on chili pepper.</title>
        <authorList>
            <person name="Hsieh D.-K."/>
            <person name="Chuang S.-C."/>
            <person name="Chen C.-Y."/>
            <person name="Chao Y.-T."/>
            <person name="Lu M.-Y.J."/>
            <person name="Lee M.-H."/>
            <person name="Shih M.-C."/>
        </authorList>
    </citation>
    <scope>NUCLEOTIDE SEQUENCE</scope>
    <source>
        <strain evidence="1">Coll-153</strain>
    </source>
</reference>
<evidence type="ECO:0000313" key="2">
    <source>
        <dbReference type="Proteomes" id="UP000699042"/>
    </source>
</evidence>
<organism evidence="1 2">
    <name type="scientific">Colletotrichum scovillei</name>
    <dbReference type="NCBI Taxonomy" id="1209932"/>
    <lineage>
        <taxon>Eukaryota</taxon>
        <taxon>Fungi</taxon>
        <taxon>Dikarya</taxon>
        <taxon>Ascomycota</taxon>
        <taxon>Pezizomycotina</taxon>
        <taxon>Sordariomycetes</taxon>
        <taxon>Hypocreomycetidae</taxon>
        <taxon>Glomerellales</taxon>
        <taxon>Glomerellaceae</taxon>
        <taxon>Colletotrichum</taxon>
        <taxon>Colletotrichum acutatum species complex</taxon>
    </lineage>
</organism>
<dbReference type="AlphaFoldDB" id="A0A9P7UMA5"/>
<sequence>MYYLPGLVRIQLSNGYRLLVGCCTAYAVSAQIAAEGKSNIRETIGNSF</sequence>
<name>A0A9P7UMA5_9PEZI</name>
<gene>
    <name evidence="1" type="ORF">JMJ77_005842</name>
</gene>
<dbReference type="Proteomes" id="UP000699042">
    <property type="component" value="Unassembled WGS sequence"/>
</dbReference>
<dbReference type="EMBL" id="JAESDN010000001">
    <property type="protein sequence ID" value="KAG7058466.1"/>
    <property type="molecule type" value="Genomic_DNA"/>
</dbReference>
<keyword evidence="2" id="KW-1185">Reference proteome</keyword>
<evidence type="ECO:0000313" key="1">
    <source>
        <dbReference type="EMBL" id="KAG7058466.1"/>
    </source>
</evidence>